<dbReference type="InterPro" id="IPR022682">
    <property type="entry name" value="Calpain_domain_III"/>
</dbReference>
<proteinExistence type="inferred from homology"/>
<keyword evidence="3 11" id="KW-0645">Protease</keyword>
<keyword evidence="14" id="KW-0472">Membrane</keyword>
<feature type="region of interest" description="Disordered" evidence="13">
    <location>
        <begin position="934"/>
        <end position="980"/>
    </location>
</feature>
<feature type="transmembrane region" description="Helical" evidence="14">
    <location>
        <begin position="77"/>
        <end position="99"/>
    </location>
</feature>
<keyword evidence="12" id="KW-0175">Coiled coil</keyword>
<dbReference type="GO" id="GO:0006508">
    <property type="term" value="P:proteolysis"/>
    <property type="evidence" value="ECO:0007669"/>
    <property type="project" value="UniProtKB-KW"/>
</dbReference>
<feature type="active site" evidence="10 11">
    <location>
        <position position="1212"/>
    </location>
</feature>
<feature type="transmembrane region" description="Helical" evidence="14">
    <location>
        <begin position="272"/>
        <end position="297"/>
    </location>
</feature>
<dbReference type="InterPro" id="IPR000169">
    <property type="entry name" value="Pept_cys_AS"/>
</dbReference>
<dbReference type="InterPro" id="IPR038765">
    <property type="entry name" value="Papain-like_cys_pep_sf"/>
</dbReference>
<dbReference type="Gene3D" id="2.60.120.380">
    <property type="match status" value="1"/>
</dbReference>
<evidence type="ECO:0000256" key="13">
    <source>
        <dbReference type="SAM" id="MobiDB-lite"/>
    </source>
</evidence>
<evidence type="ECO:0000313" key="16">
    <source>
        <dbReference type="EMBL" id="CAJ1400136.1"/>
    </source>
</evidence>
<dbReference type="PRINTS" id="PR00704">
    <property type="entry name" value="CALPAIN"/>
</dbReference>
<dbReference type="PANTHER" id="PTHR10183:SF379">
    <property type="entry name" value="CALPAIN-5"/>
    <property type="match status" value="1"/>
</dbReference>
<keyword evidence="6" id="KW-0863">Zinc-finger</keyword>
<evidence type="ECO:0000313" key="17">
    <source>
        <dbReference type="Proteomes" id="UP001178507"/>
    </source>
</evidence>
<dbReference type="Pfam" id="PF00648">
    <property type="entry name" value="Peptidase_C2"/>
    <property type="match status" value="1"/>
</dbReference>
<feature type="active site" evidence="10 11">
    <location>
        <position position="1232"/>
    </location>
</feature>
<keyword evidence="5" id="KW-0677">Repeat</keyword>
<feature type="transmembrane region" description="Helical" evidence="14">
    <location>
        <begin position="399"/>
        <end position="417"/>
    </location>
</feature>
<dbReference type="InterPro" id="IPR036213">
    <property type="entry name" value="Calpain_III_sf"/>
</dbReference>
<dbReference type="InterPro" id="IPR022684">
    <property type="entry name" value="Calpain_cysteine_protease"/>
</dbReference>
<dbReference type="EMBL" id="CAUJNA010003361">
    <property type="protein sequence ID" value="CAJ1400136.1"/>
    <property type="molecule type" value="Genomic_DNA"/>
</dbReference>
<dbReference type="CDD" id="cd00044">
    <property type="entry name" value="CysPc"/>
    <property type="match status" value="1"/>
</dbReference>
<feature type="transmembrane region" description="Helical" evidence="14">
    <location>
        <begin position="484"/>
        <end position="506"/>
    </location>
</feature>
<feature type="transmembrane region" description="Helical" evidence="14">
    <location>
        <begin position="457"/>
        <end position="478"/>
    </location>
</feature>
<evidence type="ECO:0000256" key="9">
    <source>
        <dbReference type="ARBA" id="ARBA00022833"/>
    </source>
</evidence>
<evidence type="ECO:0000256" key="14">
    <source>
        <dbReference type="SAM" id="Phobius"/>
    </source>
</evidence>
<evidence type="ECO:0000256" key="11">
    <source>
        <dbReference type="PROSITE-ProRule" id="PRU00239"/>
    </source>
</evidence>
<comment type="caution">
    <text evidence="16">The sequence shown here is derived from an EMBL/GenBank/DDBJ whole genome shotgun (WGS) entry which is preliminary data.</text>
</comment>
<feature type="transmembrane region" description="Helical" evidence="14">
    <location>
        <begin position="372"/>
        <end position="393"/>
    </location>
</feature>
<feature type="coiled-coil region" evidence="12">
    <location>
        <begin position="707"/>
        <end position="753"/>
    </location>
</feature>
<feature type="transmembrane region" description="Helical" evidence="14">
    <location>
        <begin position="51"/>
        <end position="71"/>
    </location>
</feature>
<feature type="transmembrane region" description="Helical" evidence="14">
    <location>
        <begin position="335"/>
        <end position="360"/>
    </location>
</feature>
<dbReference type="PROSITE" id="PS50203">
    <property type="entry name" value="CALPAIN_CAT"/>
    <property type="match status" value="1"/>
</dbReference>
<keyword evidence="8 11" id="KW-0788">Thiol protease</keyword>
<comment type="similarity">
    <text evidence="1">Belongs to the peptidase C2 family.</text>
</comment>
<dbReference type="Proteomes" id="UP001178507">
    <property type="component" value="Unassembled WGS sequence"/>
</dbReference>
<keyword evidence="17" id="KW-1185">Reference proteome</keyword>
<dbReference type="InterPro" id="IPR022683">
    <property type="entry name" value="Calpain_III"/>
</dbReference>
<evidence type="ECO:0000256" key="3">
    <source>
        <dbReference type="ARBA" id="ARBA00022670"/>
    </source>
</evidence>
<dbReference type="Pfam" id="PF01067">
    <property type="entry name" value="Calpain_III"/>
    <property type="match status" value="1"/>
</dbReference>
<keyword evidence="4" id="KW-0479">Metal-binding</keyword>
<dbReference type="GO" id="GO:0008270">
    <property type="term" value="F:zinc ion binding"/>
    <property type="evidence" value="ECO:0007669"/>
    <property type="project" value="UniProtKB-KW"/>
</dbReference>
<feature type="transmembrane region" description="Helical" evidence="14">
    <location>
        <begin position="186"/>
        <end position="205"/>
    </location>
</feature>
<dbReference type="FunFam" id="3.90.70.10:FF:000010">
    <property type="entry name" value="Calpain 15"/>
    <property type="match status" value="1"/>
</dbReference>
<dbReference type="SMART" id="SM00230">
    <property type="entry name" value="CysPc"/>
    <property type="match status" value="1"/>
</dbReference>
<feature type="transmembrane region" description="Helical" evidence="14">
    <location>
        <begin position="12"/>
        <end position="31"/>
    </location>
</feature>
<evidence type="ECO:0000256" key="6">
    <source>
        <dbReference type="ARBA" id="ARBA00022771"/>
    </source>
</evidence>
<feature type="transmembrane region" description="Helical" evidence="14">
    <location>
        <begin position="309"/>
        <end position="329"/>
    </location>
</feature>
<evidence type="ECO:0000256" key="7">
    <source>
        <dbReference type="ARBA" id="ARBA00022801"/>
    </source>
</evidence>
<reference evidence="16" key="1">
    <citation type="submission" date="2023-08" db="EMBL/GenBank/DDBJ databases">
        <authorList>
            <person name="Chen Y."/>
            <person name="Shah S."/>
            <person name="Dougan E. K."/>
            <person name="Thang M."/>
            <person name="Chan C."/>
        </authorList>
    </citation>
    <scope>NUCLEOTIDE SEQUENCE</scope>
</reference>
<feature type="active site" evidence="10 11">
    <location>
        <position position="1055"/>
    </location>
</feature>
<evidence type="ECO:0000256" key="2">
    <source>
        <dbReference type="ARBA" id="ARBA00022553"/>
    </source>
</evidence>
<dbReference type="InterPro" id="IPR001300">
    <property type="entry name" value="Peptidase_C2_calpain_cat"/>
</dbReference>
<gene>
    <name evidence="16" type="ORF">EVOR1521_LOCUS23550</name>
</gene>
<dbReference type="SMART" id="SM00720">
    <property type="entry name" value="calpain_III"/>
    <property type="match status" value="1"/>
</dbReference>
<evidence type="ECO:0000256" key="1">
    <source>
        <dbReference type="ARBA" id="ARBA00007623"/>
    </source>
</evidence>
<keyword evidence="14" id="KW-0812">Transmembrane</keyword>
<evidence type="ECO:0000256" key="5">
    <source>
        <dbReference type="ARBA" id="ARBA00022737"/>
    </source>
</evidence>
<dbReference type="PROSITE" id="PS00139">
    <property type="entry name" value="THIOL_PROTEASE_CYS"/>
    <property type="match status" value="1"/>
</dbReference>
<keyword evidence="2" id="KW-0597">Phosphoprotein</keyword>
<accession>A0AA36J6L0</accession>
<dbReference type="GO" id="GO:0004198">
    <property type="term" value="F:calcium-dependent cysteine-type endopeptidase activity"/>
    <property type="evidence" value="ECO:0007669"/>
    <property type="project" value="InterPro"/>
</dbReference>
<evidence type="ECO:0000256" key="10">
    <source>
        <dbReference type="PIRSR" id="PIRSR622684-1"/>
    </source>
</evidence>
<dbReference type="SUPFAM" id="SSF49758">
    <property type="entry name" value="Calpain large subunit, middle domain (domain III)"/>
    <property type="match status" value="1"/>
</dbReference>
<evidence type="ECO:0000259" key="15">
    <source>
        <dbReference type="PROSITE" id="PS50203"/>
    </source>
</evidence>
<keyword evidence="7 11" id="KW-0378">Hydrolase</keyword>
<name>A0AA36J6L0_9DINO</name>
<evidence type="ECO:0000256" key="4">
    <source>
        <dbReference type="ARBA" id="ARBA00022723"/>
    </source>
</evidence>
<keyword evidence="9" id="KW-0862">Zinc</keyword>
<dbReference type="SUPFAM" id="SSF54001">
    <property type="entry name" value="Cysteine proteinases"/>
    <property type="match status" value="1"/>
</dbReference>
<feature type="transmembrane region" description="Helical" evidence="14">
    <location>
        <begin position="245"/>
        <end position="266"/>
    </location>
</feature>
<organism evidence="16 17">
    <name type="scientific">Effrenium voratum</name>
    <dbReference type="NCBI Taxonomy" id="2562239"/>
    <lineage>
        <taxon>Eukaryota</taxon>
        <taxon>Sar</taxon>
        <taxon>Alveolata</taxon>
        <taxon>Dinophyceae</taxon>
        <taxon>Suessiales</taxon>
        <taxon>Symbiodiniaceae</taxon>
        <taxon>Effrenium</taxon>
    </lineage>
</organism>
<keyword evidence="14" id="KW-1133">Transmembrane helix</keyword>
<evidence type="ECO:0000256" key="8">
    <source>
        <dbReference type="ARBA" id="ARBA00022807"/>
    </source>
</evidence>
<feature type="transmembrane region" description="Helical" evidence="14">
    <location>
        <begin position="211"/>
        <end position="233"/>
    </location>
</feature>
<sequence>MCDTCDARAQQYYAGVALGIGFVFAVSLYGVRRSQYQALGKKGPLLETAPLNLVLAYLCWVAVAGFTSWVVDSWAVLVHVSFLPLIAGLFFSAHHRWVLDDFHLLAKRPSPSGGVLARVVPVADAEADPAADPAAGDSAAAGSSAAGADAPAAGTSGEGGSSIEAAAPAPCCLVGLLQRIPWPVRIWVLCIVLDIAYGVVLHLVSELRFRWVGWSIATGVLVLALTFMSNRLWFGTLQLDKAQPILWAIIILILVAWGGLVWYFHHEMQVDFFAMGILCVVFLYPAVYTGVLAVQVLRDAQWNPKDKATWLFVRNAILFSAAVYTSFLVVIAFRYWPVALCGFCLLLMVVILGIAFLHWLRNNRFVSRKAKIISGICLSVCILGAAVGITYYFQSIFGGFTAVCAGAVVLLLGAALLEVSDAQQRTSLEKLRIGSSSLVFPMYRFKGGELARAQWDIVALLEAFFVLALWGLVAAAVLDDWPSLGMVVAVLSVMCALILMAHLISLGGWQRATVLRDLPEAQLLAAAKEALSGGDSAATVEGADEDDGTTTVEVTKKTLEKAIQEFRTKCKNSMDEYHSQVQVACAGRFHTLPPVALWQTLNAGVALIRKGQGCVTIHTPDKPHEEHRKLLAARRAWWEAVRSQQRFGARLQLCLVSAQAQQMWAKESEFRSFLQSQGAEAKGLTMDDFKQLPADEKADLEAAWEVWKGAEAAKLKLEEQRRQEEEEAARRRAEEQRRRKLEAREAVDKLKDAGNPKEIQKAINAGLAAGLAESDDVMAHAIQHVKELEEVEKLLKELLEAQTVEEKAQIEKLREALNKATIIHLESDLIEQANQKITDYQRAIAEAEEAERRRKEAERLKKLEEEAKKRHREKEQELAEAKQLLEQALAQEDEGQAQIDKLQDAIERATVAGLEGDLIQTARQRISDIRSIMKDEEEEERKKKEAERLRQLEEEAERKRKAAEEERKRKEAEELEKRAGEPKVVEANIDLMKSVAERNGEFTDNVWTPEAMGEKPNCSEYKIQRIRELVGKDEVVLFNDGCHPNDIHQGELGDCWFLSAIACLSAREDKVKALFTYSDPAKGLYIVRFYKNGVFQDVTIDDFFPTKYHQCAFASSGKRGEVWVQVLEKAYAKLHGSFDAIEGGFVNDALVDMTGGIGGKIHLQDKEAKKDINDGTMWAKLKGLSRDGHLLGCGSGSGKDTDISDMGIVKGHAYSLLRVEEVDGHRLVQLRNPWGNTEWKGKWSDSDEESWTQKMRKKLGYVNKDDGTFWMAFEDFVLHYRVVYICRIMDKSDGWQRIFVTSEWRGETAGGCSNYSGTYEKNPRINLKVVGRVKLLLTLEQADSRGSLEGDEEVPIAFKVFKDKNIHGSGVTSSGTYCYDREVFVDVELTENSSGPYIILPTTFKPGMERGFIMKAIWKGDAGAVQMWKE</sequence>
<dbReference type="PANTHER" id="PTHR10183">
    <property type="entry name" value="CALPAIN"/>
    <property type="match status" value="1"/>
</dbReference>
<feature type="domain" description="Calpain catalytic" evidence="15">
    <location>
        <begin position="1024"/>
        <end position="1289"/>
    </location>
</feature>
<evidence type="ECO:0000256" key="12">
    <source>
        <dbReference type="SAM" id="Coils"/>
    </source>
</evidence>
<protein>
    <recommendedName>
        <fullName evidence="15">Calpain catalytic domain-containing protein</fullName>
    </recommendedName>
</protein>
<dbReference type="Gene3D" id="3.90.70.10">
    <property type="entry name" value="Cysteine proteinases"/>
    <property type="match status" value="1"/>
</dbReference>